<sequence>MKNIRIVVSLFLLPLTLSAAPIPYSGKVAINGLNFQGEAQFTFALRDANGAVHWRNGADADSFINVPVDR</sequence>
<dbReference type="EMBL" id="UINC01182010">
    <property type="protein sequence ID" value="SVD91991.1"/>
    <property type="molecule type" value="Genomic_DNA"/>
</dbReference>
<protein>
    <submittedName>
        <fullName evidence="1">Uncharacterized protein</fullName>
    </submittedName>
</protein>
<evidence type="ECO:0000313" key="1">
    <source>
        <dbReference type="EMBL" id="SVD91991.1"/>
    </source>
</evidence>
<proteinExistence type="predicted"/>
<feature type="non-terminal residue" evidence="1">
    <location>
        <position position="70"/>
    </location>
</feature>
<gene>
    <name evidence="1" type="ORF">METZ01_LOCUS444845</name>
</gene>
<organism evidence="1">
    <name type="scientific">marine metagenome</name>
    <dbReference type="NCBI Taxonomy" id="408172"/>
    <lineage>
        <taxon>unclassified sequences</taxon>
        <taxon>metagenomes</taxon>
        <taxon>ecological metagenomes</taxon>
    </lineage>
</organism>
<dbReference type="AlphaFoldDB" id="A0A382Z922"/>
<accession>A0A382Z922</accession>
<name>A0A382Z922_9ZZZZ</name>
<reference evidence="1" key="1">
    <citation type="submission" date="2018-05" db="EMBL/GenBank/DDBJ databases">
        <authorList>
            <person name="Lanie J.A."/>
            <person name="Ng W.-L."/>
            <person name="Kazmierczak K.M."/>
            <person name="Andrzejewski T.M."/>
            <person name="Davidsen T.M."/>
            <person name="Wayne K.J."/>
            <person name="Tettelin H."/>
            <person name="Glass J.I."/>
            <person name="Rusch D."/>
            <person name="Podicherti R."/>
            <person name="Tsui H.-C.T."/>
            <person name="Winkler M.E."/>
        </authorList>
    </citation>
    <scope>NUCLEOTIDE SEQUENCE</scope>
</reference>